<protein>
    <submittedName>
        <fullName evidence="1">Uncharacterized protein</fullName>
    </submittedName>
</protein>
<dbReference type="EMBL" id="JAKKPZ010000285">
    <property type="protein sequence ID" value="KAI1697142.1"/>
    <property type="molecule type" value="Genomic_DNA"/>
</dbReference>
<evidence type="ECO:0000313" key="2">
    <source>
        <dbReference type="Proteomes" id="UP001201812"/>
    </source>
</evidence>
<proteinExistence type="predicted"/>
<comment type="caution">
    <text evidence="1">The sequence shown here is derived from an EMBL/GenBank/DDBJ whole genome shotgun (WGS) entry which is preliminary data.</text>
</comment>
<dbReference type="AlphaFoldDB" id="A0AAD4MJA0"/>
<evidence type="ECO:0000313" key="1">
    <source>
        <dbReference type="EMBL" id="KAI1697142.1"/>
    </source>
</evidence>
<accession>A0AAD4MJA0</accession>
<keyword evidence="2" id="KW-1185">Reference proteome</keyword>
<name>A0AAD4MJA0_9BILA</name>
<gene>
    <name evidence="1" type="ORF">DdX_18671</name>
</gene>
<sequence length="147" mass="16575">MLCTRNTALSCIAALWTTGEWETDSLGRNYRRGILKGRHCHKAYEQFLDEDDTPYVGDGTLDLDQQFLDEDDTAYVGDGALDSDQEFVDEQDIHAIVGDAAMHALDQQFLDEDDWAYDGDGALEMDQEFLDEDDTAYDGDNAMDLDQ</sequence>
<dbReference type="Proteomes" id="UP001201812">
    <property type="component" value="Unassembled WGS sequence"/>
</dbReference>
<reference evidence="1" key="1">
    <citation type="submission" date="2022-01" db="EMBL/GenBank/DDBJ databases">
        <title>Genome Sequence Resource for Two Populations of Ditylenchus destructor, the Migratory Endoparasitic Phytonematode.</title>
        <authorList>
            <person name="Zhang H."/>
            <person name="Lin R."/>
            <person name="Xie B."/>
        </authorList>
    </citation>
    <scope>NUCLEOTIDE SEQUENCE</scope>
    <source>
        <strain evidence="1">BazhouSP</strain>
    </source>
</reference>
<organism evidence="1 2">
    <name type="scientific">Ditylenchus destructor</name>
    <dbReference type="NCBI Taxonomy" id="166010"/>
    <lineage>
        <taxon>Eukaryota</taxon>
        <taxon>Metazoa</taxon>
        <taxon>Ecdysozoa</taxon>
        <taxon>Nematoda</taxon>
        <taxon>Chromadorea</taxon>
        <taxon>Rhabditida</taxon>
        <taxon>Tylenchina</taxon>
        <taxon>Tylenchomorpha</taxon>
        <taxon>Sphaerularioidea</taxon>
        <taxon>Anguinidae</taxon>
        <taxon>Anguininae</taxon>
        <taxon>Ditylenchus</taxon>
    </lineage>
</organism>